<evidence type="ECO:0000313" key="3">
    <source>
        <dbReference type="EMBL" id="KAG7455117.1"/>
    </source>
</evidence>
<keyword evidence="4" id="KW-1185">Reference proteome</keyword>
<feature type="compositionally biased region" description="Basic and acidic residues" evidence="2">
    <location>
        <begin position="979"/>
        <end position="995"/>
    </location>
</feature>
<feature type="compositionally biased region" description="Basic and acidic residues" evidence="2">
    <location>
        <begin position="120"/>
        <end position="179"/>
    </location>
</feature>
<feature type="compositionally biased region" description="Pro residues" evidence="2">
    <location>
        <begin position="553"/>
        <end position="567"/>
    </location>
</feature>
<name>A0A9D3SZQ7_MEGAT</name>
<feature type="compositionally biased region" description="Basic and acidic residues" evidence="2">
    <location>
        <begin position="744"/>
        <end position="836"/>
    </location>
</feature>
<dbReference type="Proteomes" id="UP001046870">
    <property type="component" value="Chromosome 24"/>
</dbReference>
<feature type="compositionally biased region" description="Basic and acidic residues" evidence="2">
    <location>
        <begin position="290"/>
        <end position="317"/>
    </location>
</feature>
<sequence length="1204" mass="137656">MEDDLDSFLAEHKAKVAEDRASLAQDPPYLEIRQTKAYNAYDSAIKENIPPSKWSSAQRLHNAQEESTCLSLPLGEDYERKKHRLQQDLRLDYRRYMAQRKDVNAGEIGPSQQGPSLPLSERRYGKDRLRFERSRDYNPFHRGEGEADKPPLRAPPDPEGHPSPRPPSLREEPPPRRDAATLTEAGLGAPRGRRHREWRSQRPEAEPGHWEGSRPMRGEYSWGREFSEDEEEELAVLDRRRPRPGLEAGHLERRTRRLYHRADREVPRLWERGLDDYEDYPETYRYAQRPRNENRVLRERREVEPPAVHEEDYREGNRGTLSATPRPRLQAAVTGRPSEKARASIRKDETEFATGLMIGAADSDIVSQRRKEQYRQELQEQMAEQRRNRKREKDLELRVAVTGINDPEKQPDRIRHFGSVGRDSAQLGRGLDALGRDSGGVPSEEKPPPERPRVAFQSPLLDYSAALGALSGTAAGGVTPLYEDYHRGAPSTLGEMGVPRLPGVPHPPPSTLSDAYRTPYDDAYFYYATRDPLDPAVTHNGPSTERHSTALLAPPPGPPPPVQPHPPAASQRAAAATGSRIGAFPSDREVSQARDRIRNYQEALKQQIRDRQERRRREKEEAESLEARLEAEMLTYDPWGRGGGGAPLRDNQGNLISDLNQMHKTNEEAYLNPLSRDKRATVSNDRSDPPPRAADRAPSDRVSGFTYGQTSPFARGNVFSEVPTAQQLQEQDKYKDYLKQQIEEKRRREAEERERLRLEEEREERRLAEQRARILREYEEEQEKRRRKEMEQRAKNEELMRQAEERRREAERKKKEQEEKERDAQRKEYERERQARLQEAVRAPSPPIPALQKRGSQYTPRPPSAESRRSTVTLSERCVSGSQSPPVPARRNQLRAAAEQQGVISELSALRRQLRSEQRRLGEQLQLQMQTEREGLDTPLSDRNRERPPVDVFDMARLRIQAPVRRPSSKNAEPFHLQNSHDFRQLRYKGKDSADAGRLSVPDPPSQEPRRVGSLRRGGVDDYFDLSPLRQHARHLRKGSEDASLRGSLLESESAFIDPSGEAFPVSPDPEPEPEQRTRQLSARERRRMRRAELSDRGGDAEREPAGLHPEQVKGHPGRRGEVQEELSRSSWRTGEGDAPLQQPASPLTPPRHVSAETINTDLWIRPSASDMLKHAGAGPAPLDRQPSRDSLVHGWDGPSTYHG</sequence>
<evidence type="ECO:0000313" key="4">
    <source>
        <dbReference type="Proteomes" id="UP001046870"/>
    </source>
</evidence>
<dbReference type="GO" id="GO:0032467">
    <property type="term" value="P:positive regulation of cytokinesis"/>
    <property type="evidence" value="ECO:0007669"/>
    <property type="project" value="InterPro"/>
</dbReference>
<feature type="compositionally biased region" description="Polar residues" evidence="2">
    <location>
        <begin position="870"/>
        <end position="884"/>
    </location>
</feature>
<feature type="compositionally biased region" description="Basic and acidic residues" evidence="2">
    <location>
        <begin position="675"/>
        <end position="699"/>
    </location>
</feature>
<feature type="region of interest" description="Disordered" evidence="2">
    <location>
        <begin position="101"/>
        <end position="248"/>
    </location>
</feature>
<dbReference type="OrthoDB" id="10044099at2759"/>
<keyword evidence="1" id="KW-0175">Coiled coil</keyword>
<dbReference type="GO" id="GO:0000922">
    <property type="term" value="C:spindle pole"/>
    <property type="evidence" value="ECO:0007669"/>
    <property type="project" value="InterPro"/>
</dbReference>
<feature type="region of interest" description="Disordered" evidence="2">
    <location>
        <begin position="290"/>
        <end position="328"/>
    </location>
</feature>
<feature type="region of interest" description="Disordered" evidence="2">
    <location>
        <begin position="421"/>
        <end position="454"/>
    </location>
</feature>
<accession>A0A9D3SZQ7</accession>
<comment type="caution">
    <text evidence="3">The sequence shown here is derived from an EMBL/GenBank/DDBJ whole genome shotgun (WGS) entry which is preliminary data.</text>
</comment>
<dbReference type="EMBL" id="JAFDVH010000024">
    <property type="protein sequence ID" value="KAG7455117.1"/>
    <property type="molecule type" value="Genomic_DNA"/>
</dbReference>
<dbReference type="GO" id="GO:0005813">
    <property type="term" value="C:centrosome"/>
    <property type="evidence" value="ECO:0007669"/>
    <property type="project" value="InterPro"/>
</dbReference>
<dbReference type="PANTHER" id="PTHR21616">
    <property type="entry name" value="CENTROSOME SPINDLE POLE ASSOCIATED PROTEIN"/>
    <property type="match status" value="1"/>
</dbReference>
<feature type="compositionally biased region" description="Basic and acidic residues" evidence="2">
    <location>
        <begin position="1074"/>
        <end position="1084"/>
    </location>
</feature>
<organism evidence="3 4">
    <name type="scientific">Megalops atlanticus</name>
    <name type="common">Tarpon</name>
    <name type="synonym">Clupea gigantea</name>
    <dbReference type="NCBI Taxonomy" id="7932"/>
    <lineage>
        <taxon>Eukaryota</taxon>
        <taxon>Metazoa</taxon>
        <taxon>Chordata</taxon>
        <taxon>Craniata</taxon>
        <taxon>Vertebrata</taxon>
        <taxon>Euteleostomi</taxon>
        <taxon>Actinopterygii</taxon>
        <taxon>Neopterygii</taxon>
        <taxon>Teleostei</taxon>
        <taxon>Elopiformes</taxon>
        <taxon>Megalopidae</taxon>
        <taxon>Megalops</taxon>
    </lineage>
</organism>
<feature type="region of interest" description="Disordered" evidence="2">
    <location>
        <begin position="668"/>
        <end position="717"/>
    </location>
</feature>
<protein>
    <recommendedName>
        <fullName evidence="5">Centrosome and spindle pole associated protein 1</fullName>
    </recommendedName>
</protein>
<feature type="compositionally biased region" description="Basic and acidic residues" evidence="2">
    <location>
        <begin position="443"/>
        <end position="453"/>
    </location>
</feature>
<feature type="compositionally biased region" description="Basic and acidic residues" evidence="2">
    <location>
        <begin position="1091"/>
        <end position="1128"/>
    </location>
</feature>
<feature type="coiled-coil region" evidence="1">
    <location>
        <begin position="368"/>
        <end position="395"/>
    </location>
</feature>
<feature type="region of interest" description="Disordered" evidence="2">
    <location>
        <begin position="921"/>
        <end position="1204"/>
    </location>
</feature>
<feature type="region of interest" description="Disordered" evidence="2">
    <location>
        <begin position="535"/>
        <end position="594"/>
    </location>
</feature>
<proteinExistence type="predicted"/>
<dbReference type="PANTHER" id="PTHR21616:SF2">
    <property type="entry name" value="CENTROSOME AND SPINDLE POLE-ASSOCIATED PROTEIN 1"/>
    <property type="match status" value="1"/>
</dbReference>
<feature type="compositionally biased region" description="Basic and acidic residues" evidence="2">
    <location>
        <begin position="198"/>
        <end position="217"/>
    </location>
</feature>
<dbReference type="AlphaFoldDB" id="A0A9D3SZQ7"/>
<feature type="region of interest" description="Disordered" evidence="2">
    <location>
        <begin position="744"/>
        <end position="901"/>
    </location>
</feature>
<evidence type="ECO:0000256" key="1">
    <source>
        <dbReference type="SAM" id="Coils"/>
    </source>
</evidence>
<feature type="compositionally biased region" description="Basic and acidic residues" evidence="2">
    <location>
        <begin position="931"/>
        <end position="957"/>
    </location>
</feature>
<dbReference type="GO" id="GO:0005874">
    <property type="term" value="C:microtubule"/>
    <property type="evidence" value="ECO:0007669"/>
    <property type="project" value="InterPro"/>
</dbReference>
<dbReference type="InterPro" id="IPR026708">
    <property type="entry name" value="CSPP1"/>
</dbReference>
<evidence type="ECO:0008006" key="5">
    <source>
        <dbReference type="Google" id="ProtNLM"/>
    </source>
</evidence>
<reference evidence="3" key="1">
    <citation type="submission" date="2021-01" db="EMBL/GenBank/DDBJ databases">
        <authorList>
            <person name="Zahm M."/>
            <person name="Roques C."/>
            <person name="Cabau C."/>
            <person name="Klopp C."/>
            <person name="Donnadieu C."/>
            <person name="Jouanno E."/>
            <person name="Lampietro C."/>
            <person name="Louis A."/>
            <person name="Herpin A."/>
            <person name="Echchiki A."/>
            <person name="Berthelot C."/>
            <person name="Parey E."/>
            <person name="Roest-Crollius H."/>
            <person name="Braasch I."/>
            <person name="Postlethwait J."/>
            <person name="Bobe J."/>
            <person name="Montfort J."/>
            <person name="Bouchez O."/>
            <person name="Begum T."/>
            <person name="Mejri S."/>
            <person name="Adams A."/>
            <person name="Chen W.-J."/>
            <person name="Guiguen Y."/>
        </authorList>
    </citation>
    <scope>NUCLEOTIDE SEQUENCE</scope>
    <source>
        <strain evidence="3">YG-15Mar2019-1</strain>
        <tissue evidence="3">Brain</tissue>
    </source>
</reference>
<gene>
    <name evidence="3" type="ORF">MATL_G00253060</name>
</gene>
<evidence type="ECO:0000256" key="2">
    <source>
        <dbReference type="SAM" id="MobiDB-lite"/>
    </source>
</evidence>